<dbReference type="RefSeq" id="WP_080830669.1">
    <property type="nucleotide sequence ID" value="NZ_KY000025.1"/>
</dbReference>
<protein>
    <submittedName>
        <fullName evidence="6">DNA mismatch repair protein MutT</fullName>
    </submittedName>
</protein>
<evidence type="ECO:0000256" key="2">
    <source>
        <dbReference type="ARBA" id="ARBA00022723"/>
    </source>
</evidence>
<evidence type="ECO:0000313" key="6">
    <source>
        <dbReference type="EMBL" id="ASK40604.1"/>
    </source>
</evidence>
<dbReference type="AlphaFoldDB" id="A0A2Z2PB46"/>
<dbReference type="Pfam" id="PF00293">
    <property type="entry name" value="NUDIX"/>
    <property type="match status" value="1"/>
</dbReference>
<dbReference type="GO" id="GO:0000298">
    <property type="term" value="F:endopolyphosphatase activity"/>
    <property type="evidence" value="ECO:0007669"/>
    <property type="project" value="TreeGrafter"/>
</dbReference>
<dbReference type="GO" id="GO:0046872">
    <property type="term" value="F:metal ion binding"/>
    <property type="evidence" value="ECO:0007669"/>
    <property type="project" value="UniProtKB-KW"/>
</dbReference>
<dbReference type="SUPFAM" id="SSF55811">
    <property type="entry name" value="Nudix"/>
    <property type="match status" value="1"/>
</dbReference>
<dbReference type="GO" id="GO:0005737">
    <property type="term" value="C:cytoplasm"/>
    <property type="evidence" value="ECO:0007669"/>
    <property type="project" value="TreeGrafter"/>
</dbReference>
<keyword evidence="6" id="KW-0614">Plasmid</keyword>
<keyword evidence="4" id="KW-0460">Magnesium</keyword>
<organism evidence="6">
    <name type="scientific">Agrobacterium genomosp. 6</name>
    <dbReference type="NCBI Taxonomy" id="1183411"/>
    <lineage>
        <taxon>Bacteria</taxon>
        <taxon>Pseudomonadati</taxon>
        <taxon>Pseudomonadota</taxon>
        <taxon>Alphaproteobacteria</taxon>
        <taxon>Hyphomicrobiales</taxon>
        <taxon>Rhizobiaceae</taxon>
        <taxon>Rhizobium/Agrobacterium group</taxon>
        <taxon>Agrobacterium</taxon>
        <taxon>Agrobacterium tumefaciens complex</taxon>
    </lineage>
</organism>
<evidence type="ECO:0000256" key="4">
    <source>
        <dbReference type="ARBA" id="ARBA00022842"/>
    </source>
</evidence>
<dbReference type="PANTHER" id="PTHR12629">
    <property type="entry name" value="DIPHOSPHOINOSITOL POLYPHOSPHATE PHOSPHOHYDROLASE"/>
    <property type="match status" value="1"/>
</dbReference>
<dbReference type="InterPro" id="IPR047198">
    <property type="entry name" value="DDP-like_NUDIX"/>
</dbReference>
<evidence type="ECO:0000313" key="7">
    <source>
        <dbReference type="EMBL" id="ASK41367.1"/>
    </source>
</evidence>
<dbReference type="GO" id="GO:0034432">
    <property type="term" value="F:bis(5'-adenosyl)-pentaphosphatase activity"/>
    <property type="evidence" value="ECO:0007669"/>
    <property type="project" value="TreeGrafter"/>
</dbReference>
<reference evidence="6" key="1">
    <citation type="submission" date="2016-10" db="EMBL/GenBank/DDBJ databases">
        <title>Agrobacterium Ti plasmids: Classification based on T-DNA and Vir regions organization.</title>
        <authorList>
            <person name="Nabi N."/>
            <person name="Vial L."/>
            <person name="Ben Hafsa A."/>
            <person name="Chapulliot D."/>
            <person name="Berard A."/>
            <person name="Chauveau A."/>
            <person name="Le Paslier M.-C."/>
            <person name="Harzallah Skhiri F."/>
            <person name="Brunel D."/>
            <person name="Nesme X."/>
            <person name="Chaouachi M."/>
        </authorList>
    </citation>
    <scope>NUCLEOTIDE SEQUENCE</scope>
    <source>
        <strain evidence="6">AR125</strain>
        <strain evidence="7">CFBP5499</strain>
        <plasmid evidence="6">pTi_AR125</plasmid>
        <plasmid evidence="7">pTi_CFBP5499</plasmid>
    </source>
</reference>
<dbReference type="GO" id="GO:1901911">
    <property type="term" value="P:adenosine 5'-(hexahydrogen pentaphosphate) catabolic process"/>
    <property type="evidence" value="ECO:0007669"/>
    <property type="project" value="TreeGrafter"/>
</dbReference>
<dbReference type="GO" id="GO:1901909">
    <property type="term" value="P:diadenosine hexaphosphate catabolic process"/>
    <property type="evidence" value="ECO:0007669"/>
    <property type="project" value="TreeGrafter"/>
</dbReference>
<dbReference type="GO" id="GO:0071543">
    <property type="term" value="P:diphosphoinositol polyphosphate metabolic process"/>
    <property type="evidence" value="ECO:0007669"/>
    <property type="project" value="TreeGrafter"/>
</dbReference>
<feature type="domain" description="Nudix hydrolase" evidence="5">
    <location>
        <begin position="25"/>
        <end position="159"/>
    </location>
</feature>
<evidence type="ECO:0000259" key="5">
    <source>
        <dbReference type="PROSITE" id="PS51462"/>
    </source>
</evidence>
<dbReference type="InterPro" id="IPR015797">
    <property type="entry name" value="NUDIX_hydrolase-like_dom_sf"/>
</dbReference>
<proteinExistence type="predicted"/>
<accession>A0A2Z2PB46</accession>
<name>A0A2Z2PB46_9HYPH</name>
<keyword evidence="2" id="KW-0479">Metal-binding</keyword>
<sequence length="169" mass="19174">MSSKAPKPGPFAPLPFVTDLAKDEVKTQCAAICYRRICKGSDEIEVLLITSRDSGRWVIPKGWPMRKKKLHQVARQEAWEEAGVRGHIQKTPFGHFSYLKKVSKDEIFPCLVQVHLLSVSELEEGFPEKGQRQLKWFSPAEAALAVDETGLRRLFNNLQYHTEPEPTSS</sequence>
<dbReference type="EMBL" id="KY000029">
    <property type="protein sequence ID" value="ASK41367.1"/>
    <property type="molecule type" value="Genomic_DNA"/>
</dbReference>
<dbReference type="GO" id="GO:0034431">
    <property type="term" value="F:bis(5'-adenosyl)-hexaphosphatase activity"/>
    <property type="evidence" value="ECO:0007669"/>
    <property type="project" value="TreeGrafter"/>
</dbReference>
<dbReference type="PANTHER" id="PTHR12629:SF0">
    <property type="entry name" value="DIPHOSPHOINOSITOL-POLYPHOSPHATE DIPHOSPHATASE"/>
    <property type="match status" value="1"/>
</dbReference>
<dbReference type="PROSITE" id="PS51462">
    <property type="entry name" value="NUDIX"/>
    <property type="match status" value="1"/>
</dbReference>
<dbReference type="Gene3D" id="3.90.79.10">
    <property type="entry name" value="Nucleoside Triphosphate Pyrophosphohydrolase"/>
    <property type="match status" value="1"/>
</dbReference>
<dbReference type="GO" id="GO:0008486">
    <property type="term" value="F:diphosphoinositol-polyphosphate diphosphatase activity"/>
    <property type="evidence" value="ECO:0007669"/>
    <property type="project" value="TreeGrafter"/>
</dbReference>
<comment type="cofactor">
    <cofactor evidence="1">
        <name>Mg(2+)</name>
        <dbReference type="ChEBI" id="CHEBI:18420"/>
    </cofactor>
</comment>
<evidence type="ECO:0000256" key="1">
    <source>
        <dbReference type="ARBA" id="ARBA00001946"/>
    </source>
</evidence>
<keyword evidence="3" id="KW-0378">Hydrolase</keyword>
<geneLocation type="plasmid" evidence="6">
    <name>pTi_AR125</name>
</geneLocation>
<dbReference type="CDD" id="cd04666">
    <property type="entry name" value="NUDIX_DIPP2_like_Nudt4"/>
    <property type="match status" value="1"/>
</dbReference>
<dbReference type="EMBL" id="KY000025">
    <property type="protein sequence ID" value="ASK40604.1"/>
    <property type="molecule type" value="Genomic_DNA"/>
</dbReference>
<dbReference type="GO" id="GO:1901907">
    <property type="term" value="P:diadenosine pentaphosphate catabolic process"/>
    <property type="evidence" value="ECO:0007669"/>
    <property type="project" value="TreeGrafter"/>
</dbReference>
<geneLocation type="plasmid" evidence="7">
    <name>pTi_CFBP5499</name>
</geneLocation>
<evidence type="ECO:0000256" key="3">
    <source>
        <dbReference type="ARBA" id="ARBA00022801"/>
    </source>
</evidence>
<dbReference type="InterPro" id="IPR000086">
    <property type="entry name" value="NUDIX_hydrolase_dom"/>
</dbReference>